<evidence type="ECO:0008006" key="4">
    <source>
        <dbReference type="Google" id="ProtNLM"/>
    </source>
</evidence>
<organism evidence="2 3">
    <name type="scientific">Bacteroides helcogenes (strain ATCC 35417 / DSM 20613 / JCM 6297 / CCUG 15421 / P 36-108)</name>
    <dbReference type="NCBI Taxonomy" id="693979"/>
    <lineage>
        <taxon>Bacteria</taxon>
        <taxon>Pseudomonadati</taxon>
        <taxon>Bacteroidota</taxon>
        <taxon>Bacteroidia</taxon>
        <taxon>Bacteroidales</taxon>
        <taxon>Bacteroidaceae</taxon>
        <taxon>Bacteroides</taxon>
    </lineage>
</organism>
<gene>
    <name evidence="2" type="ordered locus">Bache_1761</name>
</gene>
<dbReference type="Proteomes" id="UP000008630">
    <property type="component" value="Chromosome"/>
</dbReference>
<feature type="chain" id="PRO_5005674706" description="Fimbrillin family protein" evidence="1">
    <location>
        <begin position="20"/>
        <end position="665"/>
    </location>
</feature>
<dbReference type="KEGG" id="bhl:Bache_1761"/>
<evidence type="ECO:0000256" key="1">
    <source>
        <dbReference type="SAM" id="SignalP"/>
    </source>
</evidence>
<protein>
    <recommendedName>
        <fullName evidence="4">Fimbrillin family protein</fullName>
    </recommendedName>
</protein>
<dbReference type="HOGENOM" id="CLU_413705_0_0_10"/>
<dbReference type="PROSITE" id="PS51257">
    <property type="entry name" value="PROKAR_LIPOPROTEIN"/>
    <property type="match status" value="1"/>
</dbReference>
<dbReference type="AlphaFoldDB" id="E6SNJ7"/>
<dbReference type="OrthoDB" id="1048052at2"/>
<evidence type="ECO:0000313" key="3">
    <source>
        <dbReference type="Proteomes" id="UP000008630"/>
    </source>
</evidence>
<name>E6SNJ7_BACT6</name>
<dbReference type="EMBL" id="CP002352">
    <property type="protein sequence ID" value="ADV43746.1"/>
    <property type="molecule type" value="Genomic_DNA"/>
</dbReference>
<reference key="1">
    <citation type="submission" date="2010-11" db="EMBL/GenBank/DDBJ databases">
        <title>The complete genome of Bacteroides helcogenes P 36-108.</title>
        <authorList>
            <consortium name="US DOE Joint Genome Institute (JGI-PGF)"/>
            <person name="Lucas S."/>
            <person name="Copeland A."/>
            <person name="Lapidus A."/>
            <person name="Bruce D."/>
            <person name="Goodwin L."/>
            <person name="Pitluck S."/>
            <person name="Kyrpides N."/>
            <person name="Mavromatis K."/>
            <person name="Ivanova N."/>
            <person name="Zeytun A."/>
            <person name="Brettin T."/>
            <person name="Detter J.C."/>
            <person name="Tapia R."/>
            <person name="Han C."/>
            <person name="Land M."/>
            <person name="Hauser L."/>
            <person name="Markowitz V."/>
            <person name="Cheng J.-F."/>
            <person name="Hugenholtz P."/>
            <person name="Woyke T."/>
            <person name="Wu D."/>
            <person name="Gronow S."/>
            <person name="Wellnitz S."/>
            <person name="Brambilla E."/>
            <person name="Klenk H.-P."/>
            <person name="Eisen J.A."/>
        </authorList>
    </citation>
    <scope>NUCLEOTIDE SEQUENCE</scope>
    <source>
        <strain>P 36-108</strain>
    </source>
</reference>
<dbReference type="eggNOG" id="COG4886">
    <property type="taxonomic scope" value="Bacteria"/>
</dbReference>
<accession>E6SNJ7</accession>
<keyword evidence="3" id="KW-1185">Reference proteome</keyword>
<evidence type="ECO:0000313" key="2">
    <source>
        <dbReference type="EMBL" id="ADV43746.1"/>
    </source>
</evidence>
<proteinExistence type="predicted"/>
<keyword evidence="1" id="KW-0732">Signal</keyword>
<feature type="signal peptide" evidence="1">
    <location>
        <begin position="1"/>
        <end position="19"/>
    </location>
</feature>
<dbReference type="STRING" id="693979.Bache_1761"/>
<sequence length="665" mass="68971">MKTPKLMNALLASALVALAAGCAADDALTDGTANGSNAGTGKQVTITVGTAAGTSTRVAYDDDKAGSADNGALTWQAGDQLKVAGFGEADAYKGSEDYTIAAEDAGKVKAPFTGTEITDATTFNVYYPATVSIDATTGAATLALGTQVQEGDNSTAHLRGNILLQATGVTDLGNIELQMQSSIMKFSLGGIPAAVGTLKSLTWTAETTAGDRTMTLNFATDADNAVTFDGTKSDLTAYLAFLPGDMTLKAGGKFTVTLTGDMNYKAEMTATDGKTYAAGLRYTAAIDGTASTAEWQAPPVTIRTTLGTAAGYNYNGLPLQLGAFSEANSAEQVTLCSTTIADGKATITTDLTPYADKPIWVCIPGVVKFFHTLTAEEISSHTLTLPDKDAGSTLKATPTAGGNPYENDWIVALYMGINKGGSTAPDATPLYWATGNLIATKTNTANSGATTTAFHIATPEETLAQASATSPYNTPIGISESAADGYQACAQGTQWNMFGWADVTGLITSTSSSNYAPTLTTTNGTSICGNAAYDIARKQLGGSWRLPTGGDSQATEIAAFADGDFSSLSPDGIDWKTGETYTGRRYTYTISNAGSTGNTISNTLSFPAAGYRNGATAYHRGSNDDYWSGTADGADFAYYLNFYTGNAIWYNYGRYHGFGVCSVSE</sequence>
<reference evidence="2 3" key="2">
    <citation type="journal article" date="2011" name="Stand. Genomic Sci.">
        <title>Complete genome sequence of Bacteroides helcogenes type strain (P 36-108).</title>
        <authorList>
            <person name="Pati A."/>
            <person name="Gronow S."/>
            <person name="Zeytun A."/>
            <person name="Lapidus A."/>
            <person name="Nolan M."/>
            <person name="Hammon N."/>
            <person name="Deshpande S."/>
            <person name="Cheng J.F."/>
            <person name="Tapia R."/>
            <person name="Han C."/>
            <person name="Goodwin L."/>
            <person name="Pitluck S."/>
            <person name="Liolios K."/>
            <person name="Pagani I."/>
            <person name="Ivanova N."/>
            <person name="Mavromatis K."/>
            <person name="Chen A."/>
            <person name="Palaniappan K."/>
            <person name="Land M."/>
            <person name="Hauser L."/>
            <person name="Chang Y.J."/>
            <person name="Jeffries C.D."/>
            <person name="Detter J.C."/>
            <person name="Brambilla E."/>
            <person name="Rohde M."/>
            <person name="Goker M."/>
            <person name="Woyke T."/>
            <person name="Bristow J."/>
            <person name="Eisen J.A."/>
            <person name="Markowitz V."/>
            <person name="Hugenholtz P."/>
            <person name="Kyrpides N.C."/>
            <person name="Klenk H.P."/>
            <person name="Lucas S."/>
        </authorList>
    </citation>
    <scope>NUCLEOTIDE SEQUENCE [LARGE SCALE GENOMIC DNA]</scope>
    <source>
        <strain evidence="3">ATCC 35417 / DSM 20613 / JCM 6297 / CCUG 15421 / P 36-108</strain>
    </source>
</reference>